<dbReference type="EnsemblPlants" id="LPERR10G06920.1">
    <property type="protein sequence ID" value="LPERR10G06920.1"/>
    <property type="gene ID" value="LPERR10G06920"/>
</dbReference>
<reference evidence="1 2" key="1">
    <citation type="submission" date="2012-08" db="EMBL/GenBank/DDBJ databases">
        <title>Oryza genome evolution.</title>
        <authorList>
            <person name="Wing R.A."/>
        </authorList>
    </citation>
    <scope>NUCLEOTIDE SEQUENCE</scope>
</reference>
<proteinExistence type="predicted"/>
<keyword evidence="2" id="KW-1185">Reference proteome</keyword>
<name>A0A0D9XJL2_9ORYZ</name>
<reference evidence="2" key="2">
    <citation type="submission" date="2013-12" db="EMBL/GenBank/DDBJ databases">
        <authorList>
            <person name="Yu Y."/>
            <person name="Lee S."/>
            <person name="de Baynast K."/>
            <person name="Wissotski M."/>
            <person name="Liu L."/>
            <person name="Talag J."/>
            <person name="Goicoechea J."/>
            <person name="Angelova A."/>
            <person name="Jetty R."/>
            <person name="Kudrna D."/>
            <person name="Golser W."/>
            <person name="Rivera L."/>
            <person name="Zhang J."/>
            <person name="Wing R."/>
        </authorList>
    </citation>
    <scope>NUCLEOTIDE SEQUENCE</scope>
</reference>
<accession>A0A0D9XJL2</accession>
<evidence type="ECO:0000313" key="2">
    <source>
        <dbReference type="Proteomes" id="UP000032180"/>
    </source>
</evidence>
<dbReference type="Proteomes" id="UP000032180">
    <property type="component" value="Chromosome 10"/>
</dbReference>
<reference evidence="1" key="3">
    <citation type="submission" date="2015-04" db="UniProtKB">
        <authorList>
            <consortium name="EnsemblPlants"/>
        </authorList>
    </citation>
    <scope>IDENTIFICATION</scope>
</reference>
<evidence type="ECO:0000313" key="1">
    <source>
        <dbReference type="EnsemblPlants" id="LPERR10G06920.1"/>
    </source>
</evidence>
<dbReference type="Gramene" id="LPERR10G06920.1">
    <property type="protein sequence ID" value="LPERR10G06920.1"/>
    <property type="gene ID" value="LPERR10G06920"/>
</dbReference>
<dbReference type="HOGENOM" id="CLU_169901_0_0_1"/>
<protein>
    <submittedName>
        <fullName evidence="1">Uncharacterized protein</fullName>
    </submittedName>
</protein>
<dbReference type="AlphaFoldDB" id="A0A0D9XJL2"/>
<sequence>MEPMGETCRDVPCISVLDFRKVRKDSSHGSNAHHLFDGMPCPFELYEEDVILIMNEEKVSRDKAISLLLEEWMDAKRRMDEKLD</sequence>
<organism evidence="1 2">
    <name type="scientific">Leersia perrieri</name>
    <dbReference type="NCBI Taxonomy" id="77586"/>
    <lineage>
        <taxon>Eukaryota</taxon>
        <taxon>Viridiplantae</taxon>
        <taxon>Streptophyta</taxon>
        <taxon>Embryophyta</taxon>
        <taxon>Tracheophyta</taxon>
        <taxon>Spermatophyta</taxon>
        <taxon>Magnoliopsida</taxon>
        <taxon>Liliopsida</taxon>
        <taxon>Poales</taxon>
        <taxon>Poaceae</taxon>
        <taxon>BOP clade</taxon>
        <taxon>Oryzoideae</taxon>
        <taxon>Oryzeae</taxon>
        <taxon>Oryzinae</taxon>
        <taxon>Leersia</taxon>
    </lineage>
</organism>